<sequence length="110" mass="12042">MIPMTACVVLVSSLSCSGDFPPSPRQLLLDCSTAPIVSLAFQLVFFQFGRSTFRLPLGLARPSHLQTQPSSPPTLTLVPSCLIFLDLYFSPRHRWGFLTTLPVTAPHPST</sequence>
<evidence type="ECO:0000313" key="1">
    <source>
        <dbReference type="EMBL" id="PYI01759.1"/>
    </source>
</evidence>
<dbReference type="AlphaFoldDB" id="A0A319ELT8"/>
<reference evidence="1 2" key="1">
    <citation type="submission" date="2018-02" db="EMBL/GenBank/DDBJ databases">
        <title>The genomes of Aspergillus section Nigri reveals drivers in fungal speciation.</title>
        <authorList>
            <consortium name="DOE Joint Genome Institute"/>
            <person name="Vesth T.C."/>
            <person name="Nybo J."/>
            <person name="Theobald S."/>
            <person name="Brandl J."/>
            <person name="Frisvad J.C."/>
            <person name="Nielsen K.F."/>
            <person name="Lyhne E.K."/>
            <person name="Kogle M.E."/>
            <person name="Kuo A."/>
            <person name="Riley R."/>
            <person name="Clum A."/>
            <person name="Nolan M."/>
            <person name="Lipzen A."/>
            <person name="Salamov A."/>
            <person name="Henrissat B."/>
            <person name="Wiebenga A."/>
            <person name="De vries R.P."/>
            <person name="Grigoriev I.V."/>
            <person name="Mortensen U.H."/>
            <person name="Andersen M.R."/>
            <person name="Baker S.E."/>
        </authorList>
    </citation>
    <scope>NUCLEOTIDE SEQUENCE [LARGE SCALE GENOMIC DNA]</scope>
    <source>
        <strain evidence="1 2">CBS 121057</strain>
    </source>
</reference>
<proteinExistence type="predicted"/>
<organism evidence="1 2">
    <name type="scientific">Aspergillus sclerotiicarbonarius (strain CBS 121057 / IBT 28362)</name>
    <dbReference type="NCBI Taxonomy" id="1448318"/>
    <lineage>
        <taxon>Eukaryota</taxon>
        <taxon>Fungi</taxon>
        <taxon>Dikarya</taxon>
        <taxon>Ascomycota</taxon>
        <taxon>Pezizomycotina</taxon>
        <taxon>Eurotiomycetes</taxon>
        <taxon>Eurotiomycetidae</taxon>
        <taxon>Eurotiales</taxon>
        <taxon>Aspergillaceae</taxon>
        <taxon>Aspergillus</taxon>
        <taxon>Aspergillus subgen. Circumdati</taxon>
    </lineage>
</organism>
<evidence type="ECO:0000313" key="2">
    <source>
        <dbReference type="Proteomes" id="UP000248423"/>
    </source>
</evidence>
<accession>A0A319ELT8</accession>
<gene>
    <name evidence="1" type="ORF">BO78DRAFT_244171</name>
</gene>
<dbReference type="Proteomes" id="UP000248423">
    <property type="component" value="Unassembled WGS sequence"/>
</dbReference>
<dbReference type="EMBL" id="KZ826408">
    <property type="protein sequence ID" value="PYI01759.1"/>
    <property type="molecule type" value="Genomic_DNA"/>
</dbReference>
<protein>
    <submittedName>
        <fullName evidence="1">Uncharacterized protein</fullName>
    </submittedName>
</protein>
<dbReference type="VEuPathDB" id="FungiDB:BO78DRAFT_244171"/>
<name>A0A319ELT8_ASPSB</name>
<keyword evidence="2" id="KW-1185">Reference proteome</keyword>